<proteinExistence type="predicted"/>
<evidence type="ECO:0000259" key="1">
    <source>
        <dbReference type="Pfam" id="PF00462"/>
    </source>
</evidence>
<name>A0A5D0MGC4_9BACT</name>
<dbReference type="CDD" id="cd02976">
    <property type="entry name" value="NrdH"/>
    <property type="match status" value="1"/>
</dbReference>
<dbReference type="PROSITE" id="PS51354">
    <property type="entry name" value="GLUTAREDOXIN_2"/>
    <property type="match status" value="1"/>
</dbReference>
<gene>
    <name evidence="2" type="ORF">FXF47_06635</name>
</gene>
<reference evidence="2" key="1">
    <citation type="submission" date="2019-08" db="EMBL/GenBank/DDBJ databases">
        <title>Genomic characterization of a novel candidate phylum (ARYD3) from a high temperature, high salinity tertiary oil reservoir in north central Oklahoma, USA.</title>
        <authorList>
            <person name="Youssef N.H."/>
            <person name="Yadav A."/>
            <person name="Elshahed M.S."/>
        </authorList>
    </citation>
    <scope>NUCLEOTIDE SEQUENCE [LARGE SCALE GENOMIC DNA]</scope>
    <source>
        <strain evidence="2">ARYD3</strain>
    </source>
</reference>
<evidence type="ECO:0000313" key="2">
    <source>
        <dbReference type="EMBL" id="TYB30945.1"/>
    </source>
</evidence>
<dbReference type="AlphaFoldDB" id="A0A5D0MGC4"/>
<dbReference type="GO" id="GO:0045454">
    <property type="term" value="P:cell redox homeostasis"/>
    <property type="evidence" value="ECO:0007669"/>
    <property type="project" value="TreeGrafter"/>
</dbReference>
<dbReference type="GO" id="GO:0009055">
    <property type="term" value="F:electron transfer activity"/>
    <property type="evidence" value="ECO:0007669"/>
    <property type="project" value="TreeGrafter"/>
</dbReference>
<protein>
    <submittedName>
        <fullName evidence="2">NrdH-redoxin</fullName>
    </submittedName>
</protein>
<dbReference type="Proteomes" id="UP000324143">
    <property type="component" value="Unassembled WGS sequence"/>
</dbReference>
<dbReference type="NCBIfam" id="TIGR02196">
    <property type="entry name" value="GlrX_YruB"/>
    <property type="match status" value="1"/>
</dbReference>
<organism evidence="2 3">
    <name type="scientific">Candidatus Mcinerneyibacterium aminivorans</name>
    <dbReference type="NCBI Taxonomy" id="2703815"/>
    <lineage>
        <taxon>Bacteria</taxon>
        <taxon>Candidatus Macinerneyibacteriota</taxon>
        <taxon>Candidatus Mcinerneyibacteria</taxon>
        <taxon>Candidatus Mcinerneyibacteriales</taxon>
        <taxon>Candidatus Mcinerneyibacteriaceae</taxon>
        <taxon>Candidatus Mcinerneyibacterium</taxon>
    </lineage>
</organism>
<sequence length="78" mass="8823">MAKNVVVYSTPSCPYCNMAKEYFKENDIDFTDYDVSKNREKAKEMINKSGQQGVPVIDIDGEIIVGFDKGKIKNLLDL</sequence>
<dbReference type="InterPro" id="IPR036249">
    <property type="entry name" value="Thioredoxin-like_sf"/>
</dbReference>
<dbReference type="PANTHER" id="PTHR34386">
    <property type="entry name" value="GLUTAREDOXIN"/>
    <property type="match status" value="1"/>
</dbReference>
<dbReference type="InterPro" id="IPR051548">
    <property type="entry name" value="Grx-like_ET"/>
</dbReference>
<dbReference type="PANTHER" id="PTHR34386:SF1">
    <property type="entry name" value="GLUTAREDOXIN-LIKE PROTEIN NRDH"/>
    <property type="match status" value="1"/>
</dbReference>
<accession>A0A5D0MGC4</accession>
<evidence type="ECO:0000313" key="3">
    <source>
        <dbReference type="Proteomes" id="UP000324143"/>
    </source>
</evidence>
<dbReference type="Pfam" id="PF00462">
    <property type="entry name" value="Glutaredoxin"/>
    <property type="match status" value="1"/>
</dbReference>
<keyword evidence="3" id="KW-1185">Reference proteome</keyword>
<dbReference type="NCBIfam" id="NF041212">
    <property type="entry name" value="Uxx_star"/>
    <property type="match status" value="1"/>
</dbReference>
<dbReference type="SUPFAM" id="SSF52833">
    <property type="entry name" value="Thioredoxin-like"/>
    <property type="match status" value="1"/>
</dbReference>
<dbReference type="InterPro" id="IPR002109">
    <property type="entry name" value="Glutaredoxin"/>
</dbReference>
<dbReference type="Gene3D" id="3.40.30.10">
    <property type="entry name" value="Glutaredoxin"/>
    <property type="match status" value="1"/>
</dbReference>
<comment type="caution">
    <text evidence="2">The sequence shown here is derived from an EMBL/GenBank/DDBJ whole genome shotgun (WGS) entry which is preliminary data.</text>
</comment>
<dbReference type="InterPro" id="IPR011911">
    <property type="entry name" value="GlrX_YruB"/>
</dbReference>
<feature type="domain" description="Glutaredoxin" evidence="1">
    <location>
        <begin position="5"/>
        <end position="64"/>
    </location>
</feature>
<dbReference type="EMBL" id="VSIX01000064">
    <property type="protein sequence ID" value="TYB30945.1"/>
    <property type="molecule type" value="Genomic_DNA"/>
</dbReference>